<evidence type="ECO:0000313" key="3">
    <source>
        <dbReference type="Proteomes" id="UP001278500"/>
    </source>
</evidence>
<keyword evidence="1" id="KW-1133">Transmembrane helix</keyword>
<name>A0AAE0MQP2_9PEZI</name>
<protein>
    <submittedName>
        <fullName evidence="2">Uncharacterized protein</fullName>
    </submittedName>
</protein>
<keyword evidence="1" id="KW-0472">Membrane</keyword>
<proteinExistence type="predicted"/>
<evidence type="ECO:0000313" key="2">
    <source>
        <dbReference type="EMBL" id="KAK3342954.1"/>
    </source>
</evidence>
<accession>A0AAE0MQP2</accession>
<dbReference type="RefSeq" id="XP_062680747.1">
    <property type="nucleotide sequence ID" value="XM_062822245.1"/>
</dbReference>
<keyword evidence="1" id="KW-0812">Transmembrane</keyword>
<dbReference type="AlphaFoldDB" id="A0AAE0MQP2"/>
<dbReference type="Proteomes" id="UP001278500">
    <property type="component" value="Unassembled WGS sequence"/>
</dbReference>
<gene>
    <name evidence="2" type="ORF">B0H65DRAFT_234907</name>
</gene>
<sequence>MQRVVLREGATWKAQRIVKLGDAEFIFGGGGGAMLTFFPVETFGKIFFRFLGSNCGMSGACGFLGRVRVEVELDFGPCFYDDINIELCTPSVFQFLPRLILTAAITSMLFWHLVQEPR</sequence>
<organism evidence="2 3">
    <name type="scientific">Neurospora tetraspora</name>
    <dbReference type="NCBI Taxonomy" id="94610"/>
    <lineage>
        <taxon>Eukaryota</taxon>
        <taxon>Fungi</taxon>
        <taxon>Dikarya</taxon>
        <taxon>Ascomycota</taxon>
        <taxon>Pezizomycotina</taxon>
        <taxon>Sordariomycetes</taxon>
        <taxon>Sordariomycetidae</taxon>
        <taxon>Sordariales</taxon>
        <taxon>Sordariaceae</taxon>
        <taxon>Neurospora</taxon>
    </lineage>
</organism>
<reference evidence="2" key="2">
    <citation type="submission" date="2023-06" db="EMBL/GenBank/DDBJ databases">
        <authorList>
            <consortium name="Lawrence Berkeley National Laboratory"/>
            <person name="Haridas S."/>
            <person name="Hensen N."/>
            <person name="Bonometti L."/>
            <person name="Westerberg I."/>
            <person name="Brannstrom I.O."/>
            <person name="Guillou S."/>
            <person name="Cros-Aarteil S."/>
            <person name="Calhoun S."/>
            <person name="Kuo A."/>
            <person name="Mondo S."/>
            <person name="Pangilinan J."/>
            <person name="Riley R."/>
            <person name="Labutti K."/>
            <person name="Andreopoulos B."/>
            <person name="Lipzen A."/>
            <person name="Chen C."/>
            <person name="Yanf M."/>
            <person name="Daum C."/>
            <person name="Ng V."/>
            <person name="Clum A."/>
            <person name="Steindorff A."/>
            <person name="Ohm R."/>
            <person name="Martin F."/>
            <person name="Silar P."/>
            <person name="Natvig D."/>
            <person name="Lalanne C."/>
            <person name="Gautier V."/>
            <person name="Ament-Velasquez S.L."/>
            <person name="Kruys A."/>
            <person name="Hutchinson M.I."/>
            <person name="Powell A.J."/>
            <person name="Barry K."/>
            <person name="Miller A.N."/>
            <person name="Grigoriev I.V."/>
            <person name="Debuchy R."/>
            <person name="Gladieux P."/>
            <person name="Thoren M.H."/>
            <person name="Johannesson H."/>
        </authorList>
    </citation>
    <scope>NUCLEOTIDE SEQUENCE</scope>
    <source>
        <strain evidence="2">CBS 560.94</strain>
    </source>
</reference>
<dbReference type="GeneID" id="87859399"/>
<feature type="transmembrane region" description="Helical" evidence="1">
    <location>
        <begin position="95"/>
        <end position="114"/>
    </location>
</feature>
<comment type="caution">
    <text evidence="2">The sequence shown here is derived from an EMBL/GenBank/DDBJ whole genome shotgun (WGS) entry which is preliminary data.</text>
</comment>
<reference evidence="2" key="1">
    <citation type="journal article" date="2023" name="Mol. Phylogenet. Evol.">
        <title>Genome-scale phylogeny and comparative genomics of the fungal order Sordariales.</title>
        <authorList>
            <person name="Hensen N."/>
            <person name="Bonometti L."/>
            <person name="Westerberg I."/>
            <person name="Brannstrom I.O."/>
            <person name="Guillou S."/>
            <person name="Cros-Aarteil S."/>
            <person name="Calhoun S."/>
            <person name="Haridas S."/>
            <person name="Kuo A."/>
            <person name="Mondo S."/>
            <person name="Pangilinan J."/>
            <person name="Riley R."/>
            <person name="LaButti K."/>
            <person name="Andreopoulos B."/>
            <person name="Lipzen A."/>
            <person name="Chen C."/>
            <person name="Yan M."/>
            <person name="Daum C."/>
            <person name="Ng V."/>
            <person name="Clum A."/>
            <person name="Steindorff A."/>
            <person name="Ohm R.A."/>
            <person name="Martin F."/>
            <person name="Silar P."/>
            <person name="Natvig D.O."/>
            <person name="Lalanne C."/>
            <person name="Gautier V."/>
            <person name="Ament-Velasquez S.L."/>
            <person name="Kruys A."/>
            <person name="Hutchinson M.I."/>
            <person name="Powell A.J."/>
            <person name="Barry K."/>
            <person name="Miller A.N."/>
            <person name="Grigoriev I.V."/>
            <person name="Debuchy R."/>
            <person name="Gladieux P."/>
            <person name="Hiltunen Thoren M."/>
            <person name="Johannesson H."/>
        </authorList>
    </citation>
    <scope>NUCLEOTIDE SEQUENCE</scope>
    <source>
        <strain evidence="2">CBS 560.94</strain>
    </source>
</reference>
<keyword evidence="3" id="KW-1185">Reference proteome</keyword>
<evidence type="ECO:0000256" key="1">
    <source>
        <dbReference type="SAM" id="Phobius"/>
    </source>
</evidence>
<dbReference type="EMBL" id="JAUEPP010000005">
    <property type="protein sequence ID" value="KAK3342954.1"/>
    <property type="molecule type" value="Genomic_DNA"/>
</dbReference>